<organism evidence="2 3">
    <name type="scientific">Undibacterium squillarum</name>
    <dbReference type="NCBI Taxonomy" id="1131567"/>
    <lineage>
        <taxon>Bacteria</taxon>
        <taxon>Pseudomonadati</taxon>
        <taxon>Pseudomonadota</taxon>
        <taxon>Betaproteobacteria</taxon>
        <taxon>Burkholderiales</taxon>
        <taxon>Oxalobacteraceae</taxon>
        <taxon>Undibacterium</taxon>
    </lineage>
</organism>
<dbReference type="EMBL" id="BMYU01000004">
    <property type="protein sequence ID" value="GGX40987.1"/>
    <property type="molecule type" value="Genomic_DNA"/>
</dbReference>
<evidence type="ECO:0000313" key="3">
    <source>
        <dbReference type="Proteomes" id="UP000653343"/>
    </source>
</evidence>
<name>A0ABQ2XYS2_9BURK</name>
<evidence type="ECO:0000256" key="1">
    <source>
        <dbReference type="SAM" id="MobiDB-lite"/>
    </source>
</evidence>
<dbReference type="Proteomes" id="UP000653343">
    <property type="component" value="Unassembled WGS sequence"/>
</dbReference>
<protein>
    <submittedName>
        <fullName evidence="2">Uncharacterized protein</fullName>
    </submittedName>
</protein>
<gene>
    <name evidence="2" type="ORF">GCM10010946_19250</name>
</gene>
<proteinExistence type="predicted"/>
<keyword evidence="3" id="KW-1185">Reference proteome</keyword>
<evidence type="ECO:0000313" key="2">
    <source>
        <dbReference type="EMBL" id="GGX40987.1"/>
    </source>
</evidence>
<comment type="caution">
    <text evidence="2">The sequence shown here is derived from an EMBL/GenBank/DDBJ whole genome shotgun (WGS) entry which is preliminary data.</text>
</comment>
<sequence>MQGIAAGAEHSSRTQRRNTMSTSASLKKPGFHFLTTMFLSQTTDNPKRVVRKTGRFAVCYFKGNRRRQKL</sequence>
<accession>A0ABQ2XYS2</accession>
<reference evidence="3" key="1">
    <citation type="journal article" date="2019" name="Int. J. Syst. Evol. Microbiol.">
        <title>The Global Catalogue of Microorganisms (GCM) 10K type strain sequencing project: providing services to taxonomists for standard genome sequencing and annotation.</title>
        <authorList>
            <consortium name="The Broad Institute Genomics Platform"/>
            <consortium name="The Broad Institute Genome Sequencing Center for Infectious Disease"/>
            <person name="Wu L."/>
            <person name="Ma J."/>
        </authorList>
    </citation>
    <scope>NUCLEOTIDE SEQUENCE [LARGE SCALE GENOMIC DNA]</scope>
    <source>
        <strain evidence="3">KCTC 23917</strain>
    </source>
</reference>
<feature type="region of interest" description="Disordered" evidence="1">
    <location>
        <begin position="1"/>
        <end position="26"/>
    </location>
</feature>